<dbReference type="AlphaFoldDB" id="A0A1E7L7T5"/>
<proteinExistence type="inferred from homology"/>
<evidence type="ECO:0000256" key="1">
    <source>
        <dbReference type="ARBA" id="ARBA00005417"/>
    </source>
</evidence>
<dbReference type="RefSeq" id="WP_070016236.1">
    <property type="nucleotide sequence ID" value="NZ_LJGW01000149.1"/>
</dbReference>
<name>A0A1E7L7T5_9ACTN</name>
<dbReference type="PROSITE" id="PS50893">
    <property type="entry name" value="ABC_TRANSPORTER_2"/>
    <property type="match status" value="2"/>
</dbReference>
<protein>
    <submittedName>
        <fullName evidence="7">ABC transporter</fullName>
    </submittedName>
</protein>
<dbReference type="PANTHER" id="PTHR43776">
    <property type="entry name" value="TRANSPORT ATP-BINDING PROTEIN"/>
    <property type="match status" value="1"/>
</dbReference>
<gene>
    <name evidence="7" type="ORF">AN218_08975</name>
</gene>
<keyword evidence="3" id="KW-0547">Nucleotide-binding</keyword>
<evidence type="ECO:0000256" key="2">
    <source>
        <dbReference type="ARBA" id="ARBA00022448"/>
    </source>
</evidence>
<dbReference type="InterPro" id="IPR050319">
    <property type="entry name" value="ABC_transp_ATP-bind"/>
</dbReference>
<dbReference type="InterPro" id="IPR027417">
    <property type="entry name" value="P-loop_NTPase"/>
</dbReference>
<evidence type="ECO:0000313" key="7">
    <source>
        <dbReference type="EMBL" id="OEV12285.1"/>
    </source>
</evidence>
<dbReference type="InterPro" id="IPR017871">
    <property type="entry name" value="ABC_transporter-like_CS"/>
</dbReference>
<dbReference type="GO" id="GO:0055085">
    <property type="term" value="P:transmembrane transport"/>
    <property type="evidence" value="ECO:0007669"/>
    <property type="project" value="UniProtKB-ARBA"/>
</dbReference>
<evidence type="ECO:0000256" key="4">
    <source>
        <dbReference type="ARBA" id="ARBA00022840"/>
    </source>
</evidence>
<evidence type="ECO:0000313" key="8">
    <source>
        <dbReference type="Proteomes" id="UP000176005"/>
    </source>
</evidence>
<dbReference type="Pfam" id="PF00005">
    <property type="entry name" value="ABC_tran"/>
    <property type="match status" value="2"/>
</dbReference>
<comment type="similarity">
    <text evidence="1">Belongs to the ABC transporter superfamily.</text>
</comment>
<dbReference type="InterPro" id="IPR003593">
    <property type="entry name" value="AAA+_ATPase"/>
</dbReference>
<sequence length="541" mass="57568">MTDPLITVRGLTARCGDAMLLDGVELSVPEGQVTALVGPSGSGKTTTALALLGEAEPGVRLWGDIRVDGVRVVDGTGATAEAARVRGGTVAYMPQHPASTLNPPRRIGSVLTELARLHRADARTRSALAARAAARRNVADALRQAQLPCGRGVMRRFPHQFSGGQRQRVALAQTLVCGPRALVLDEPGTGLDAVTRRDMTRELALLVDEGLTVLLLTHDHDLVRALATRAVRLEDGRTVDEGPAARVLDAARGAGTGRTRRSTARAAPEHESAETVPTPAQAPGGRVPQSSPVLQVAGLTAWLGAGRRDPVLHDVRLDLRPGECLGVTGRSGSGKTTLARCVAGLHERHDGELLLDGEPLPVLRRRTAEDKRRVQYVWQETRGSFDDRRTVLRQVARTAVRLRGLPPERAAEEAAELLERLGVGLRTADRPPSGLSGGELQRAAFARAALARPSVLLCDEITSALDEDAAARVTAEVARLRREQGTAVLWIGHGLRTLSAVADRVLVLDGGRVAEQGGVREVLGAPRARATRRLTEAEPVP</sequence>
<dbReference type="SUPFAM" id="SSF52540">
    <property type="entry name" value="P-loop containing nucleoside triphosphate hydrolases"/>
    <property type="match status" value="2"/>
</dbReference>
<dbReference type="PROSITE" id="PS00211">
    <property type="entry name" value="ABC_TRANSPORTER_1"/>
    <property type="match status" value="2"/>
</dbReference>
<dbReference type="PANTHER" id="PTHR43776:SF7">
    <property type="entry name" value="D,D-DIPEPTIDE TRANSPORT ATP-BINDING PROTEIN DDPF-RELATED"/>
    <property type="match status" value="1"/>
</dbReference>
<evidence type="ECO:0000256" key="3">
    <source>
        <dbReference type="ARBA" id="ARBA00022741"/>
    </source>
</evidence>
<accession>A0A1E7L7T5</accession>
<keyword evidence="8" id="KW-1185">Reference proteome</keyword>
<reference evidence="7 8" key="1">
    <citation type="journal article" date="2016" name="Front. Microbiol.">
        <title>Comparative Genomics Analysis of Streptomyces Species Reveals Their Adaptation to the Marine Environment and Their Diversity at the Genomic Level.</title>
        <authorList>
            <person name="Tian X."/>
            <person name="Zhang Z."/>
            <person name="Yang T."/>
            <person name="Chen M."/>
            <person name="Li J."/>
            <person name="Chen F."/>
            <person name="Yang J."/>
            <person name="Li W."/>
            <person name="Zhang B."/>
            <person name="Zhang Z."/>
            <person name="Wu J."/>
            <person name="Zhang C."/>
            <person name="Long L."/>
            <person name="Xiao J."/>
        </authorList>
    </citation>
    <scope>NUCLEOTIDE SEQUENCE [LARGE SCALE GENOMIC DNA]</scope>
    <source>
        <strain evidence="7 8">SCSIO 10429</strain>
    </source>
</reference>
<keyword evidence="2" id="KW-0813">Transport</keyword>
<dbReference type="EMBL" id="LJGW01000149">
    <property type="protein sequence ID" value="OEV12285.1"/>
    <property type="molecule type" value="Genomic_DNA"/>
</dbReference>
<dbReference type="PATRIC" id="fig|518642.10.peg.2006"/>
<dbReference type="Proteomes" id="UP000176005">
    <property type="component" value="Unassembled WGS sequence"/>
</dbReference>
<dbReference type="GO" id="GO:0005524">
    <property type="term" value="F:ATP binding"/>
    <property type="evidence" value="ECO:0007669"/>
    <property type="project" value="UniProtKB-KW"/>
</dbReference>
<dbReference type="Gene3D" id="3.40.50.300">
    <property type="entry name" value="P-loop containing nucleotide triphosphate hydrolases"/>
    <property type="match status" value="2"/>
</dbReference>
<evidence type="ECO:0000256" key="5">
    <source>
        <dbReference type="SAM" id="MobiDB-lite"/>
    </source>
</evidence>
<feature type="domain" description="ABC transporter" evidence="6">
    <location>
        <begin position="6"/>
        <end position="260"/>
    </location>
</feature>
<organism evidence="7 8">
    <name type="scientific">Streptomyces nanshensis</name>
    <dbReference type="NCBI Taxonomy" id="518642"/>
    <lineage>
        <taxon>Bacteria</taxon>
        <taxon>Bacillati</taxon>
        <taxon>Actinomycetota</taxon>
        <taxon>Actinomycetes</taxon>
        <taxon>Kitasatosporales</taxon>
        <taxon>Streptomycetaceae</taxon>
        <taxon>Streptomyces</taxon>
    </lineage>
</organism>
<dbReference type="SMART" id="SM00382">
    <property type="entry name" value="AAA"/>
    <property type="match status" value="2"/>
</dbReference>
<comment type="caution">
    <text evidence="7">The sequence shown here is derived from an EMBL/GenBank/DDBJ whole genome shotgun (WGS) entry which is preliminary data.</text>
</comment>
<feature type="domain" description="ABC transporter" evidence="6">
    <location>
        <begin position="294"/>
        <end position="535"/>
    </location>
</feature>
<keyword evidence="4" id="KW-0067">ATP-binding</keyword>
<dbReference type="GO" id="GO:0016887">
    <property type="term" value="F:ATP hydrolysis activity"/>
    <property type="evidence" value="ECO:0007669"/>
    <property type="project" value="InterPro"/>
</dbReference>
<evidence type="ECO:0000259" key="6">
    <source>
        <dbReference type="PROSITE" id="PS50893"/>
    </source>
</evidence>
<feature type="region of interest" description="Disordered" evidence="5">
    <location>
        <begin position="251"/>
        <end position="291"/>
    </location>
</feature>
<dbReference type="InterPro" id="IPR003439">
    <property type="entry name" value="ABC_transporter-like_ATP-bd"/>
</dbReference>